<reference evidence="2" key="1">
    <citation type="journal article" date="2020" name="mSystems">
        <title>Genome- and Community-Level Interaction Insights into Carbon Utilization and Element Cycling Functions of Hydrothermarchaeota in Hydrothermal Sediment.</title>
        <authorList>
            <person name="Zhou Z."/>
            <person name="Liu Y."/>
            <person name="Xu W."/>
            <person name="Pan J."/>
            <person name="Luo Z.H."/>
            <person name="Li M."/>
        </authorList>
    </citation>
    <scope>NUCLEOTIDE SEQUENCE [LARGE SCALE GENOMIC DNA]</scope>
    <source>
        <strain evidence="2">HyVt-489</strain>
    </source>
</reference>
<dbReference type="Proteomes" id="UP000886042">
    <property type="component" value="Unassembled WGS sequence"/>
</dbReference>
<accession>A0A7C3C9H1</accession>
<keyword evidence="1" id="KW-1133">Transmembrane helix</keyword>
<evidence type="ECO:0000256" key="1">
    <source>
        <dbReference type="SAM" id="Phobius"/>
    </source>
</evidence>
<dbReference type="EMBL" id="DRMN01000248">
    <property type="protein sequence ID" value="HFB55026.1"/>
    <property type="molecule type" value="Genomic_DNA"/>
</dbReference>
<feature type="transmembrane region" description="Helical" evidence="1">
    <location>
        <begin position="42"/>
        <end position="62"/>
    </location>
</feature>
<keyword evidence="1" id="KW-0812">Transmembrane</keyword>
<proteinExistence type="predicted"/>
<feature type="transmembrane region" description="Helical" evidence="1">
    <location>
        <begin position="74"/>
        <end position="95"/>
    </location>
</feature>
<keyword evidence="1" id="KW-0472">Membrane</keyword>
<feature type="transmembrane region" description="Helical" evidence="1">
    <location>
        <begin position="101"/>
        <end position="119"/>
    </location>
</feature>
<name>A0A7C3C9H1_9PROT</name>
<evidence type="ECO:0000313" key="2">
    <source>
        <dbReference type="EMBL" id="HFB55026.1"/>
    </source>
</evidence>
<sequence>MNILRWVLALALAGFFIFMGAQKFGAENVIFATIAERSGMSIFEPGMRMATGVAEIVAAMLLISPKLRVQGARIGLLILIGALGFHLSPWLGISIEGMGNSVFIMALGGLALTLAVFFIERKALREK</sequence>
<dbReference type="AlphaFoldDB" id="A0A7C3C9H1"/>
<organism evidence="2">
    <name type="scientific">Hellea balneolensis</name>
    <dbReference type="NCBI Taxonomy" id="287478"/>
    <lineage>
        <taxon>Bacteria</taxon>
        <taxon>Pseudomonadati</taxon>
        <taxon>Pseudomonadota</taxon>
        <taxon>Alphaproteobacteria</taxon>
        <taxon>Maricaulales</taxon>
        <taxon>Robiginitomaculaceae</taxon>
        <taxon>Hellea</taxon>
    </lineage>
</organism>
<gene>
    <name evidence="2" type="ORF">ENJ46_03800</name>
</gene>
<comment type="caution">
    <text evidence="2">The sequence shown here is derived from an EMBL/GenBank/DDBJ whole genome shotgun (WGS) entry which is preliminary data.</text>
</comment>
<protein>
    <recommendedName>
        <fullName evidence="3">DoxX family protein</fullName>
    </recommendedName>
</protein>
<evidence type="ECO:0008006" key="3">
    <source>
        <dbReference type="Google" id="ProtNLM"/>
    </source>
</evidence>